<organism evidence="1 2">
    <name type="scientific">Microctonus hyperodae</name>
    <name type="common">Parasitoid wasp</name>
    <dbReference type="NCBI Taxonomy" id="165561"/>
    <lineage>
        <taxon>Eukaryota</taxon>
        <taxon>Metazoa</taxon>
        <taxon>Ecdysozoa</taxon>
        <taxon>Arthropoda</taxon>
        <taxon>Hexapoda</taxon>
        <taxon>Insecta</taxon>
        <taxon>Pterygota</taxon>
        <taxon>Neoptera</taxon>
        <taxon>Endopterygota</taxon>
        <taxon>Hymenoptera</taxon>
        <taxon>Apocrita</taxon>
        <taxon>Ichneumonoidea</taxon>
        <taxon>Braconidae</taxon>
        <taxon>Euphorinae</taxon>
        <taxon>Microctonus</taxon>
    </lineage>
</organism>
<reference evidence="1" key="2">
    <citation type="submission" date="2023-03" db="EMBL/GenBank/DDBJ databases">
        <authorList>
            <person name="Inwood S.N."/>
            <person name="Skelly J.G."/>
            <person name="Guhlin J."/>
            <person name="Harrop T.W.R."/>
            <person name="Goldson S.G."/>
            <person name="Dearden P.K."/>
        </authorList>
    </citation>
    <scope>NUCLEOTIDE SEQUENCE</scope>
    <source>
        <strain evidence="1">Lincoln</strain>
        <tissue evidence="1">Whole body</tissue>
    </source>
</reference>
<dbReference type="SUPFAM" id="SSF55486">
    <property type="entry name" value="Metalloproteases ('zincins'), catalytic domain"/>
    <property type="match status" value="1"/>
</dbReference>
<dbReference type="Proteomes" id="UP001168972">
    <property type="component" value="Unassembled WGS sequence"/>
</dbReference>
<evidence type="ECO:0000313" key="2">
    <source>
        <dbReference type="Proteomes" id="UP001168972"/>
    </source>
</evidence>
<dbReference type="InterPro" id="IPR024079">
    <property type="entry name" value="MetalloPept_cat_dom_sf"/>
</dbReference>
<dbReference type="AlphaFoldDB" id="A0AA39G1M1"/>
<dbReference type="Gene3D" id="3.40.390.10">
    <property type="entry name" value="Collagenase (Catalytic Domain)"/>
    <property type="match status" value="1"/>
</dbReference>
<keyword evidence="2" id="KW-1185">Reference proteome</keyword>
<protein>
    <submittedName>
        <fullName evidence="1">Uncharacterized protein</fullName>
    </submittedName>
</protein>
<comment type="caution">
    <text evidence="1">The sequence shown here is derived from an EMBL/GenBank/DDBJ whole genome shotgun (WGS) entry which is preliminary data.</text>
</comment>
<proteinExistence type="predicted"/>
<name>A0AA39G1M1_MICHY</name>
<evidence type="ECO:0000313" key="1">
    <source>
        <dbReference type="EMBL" id="KAK0179446.1"/>
    </source>
</evidence>
<sequence>MYQCLKSSSAAVKFENHDQFNGIIDSRFVINNEISVRKSSKFFQIENKQKNSDLLDLLSMSVSNEKIKIPKSHGHKAKTAYIETLVLVNYDLVKELQTESDKFAPVVSYILTLFNIVDMLYSKIEEPKIKFNIAGIIIGTGRESFSRLAKNCFDEVDRDGNVEEELDVNCANSFIATFCGEHRSVISQGSYDIAVFLTR</sequence>
<dbReference type="EMBL" id="JAQQBR010000003">
    <property type="protein sequence ID" value="KAK0179446.1"/>
    <property type="molecule type" value="Genomic_DNA"/>
</dbReference>
<accession>A0AA39G1M1</accession>
<reference evidence="1" key="1">
    <citation type="journal article" date="2023" name="bioRxiv">
        <title>Scaffold-level genome assemblies of two parasitoid biocontrol wasps reveal the parthenogenesis mechanism and an associated novel virus.</title>
        <authorList>
            <person name="Inwood S."/>
            <person name="Skelly J."/>
            <person name="Guhlin J."/>
            <person name="Harrop T."/>
            <person name="Goldson S."/>
            <person name="Dearden P."/>
        </authorList>
    </citation>
    <scope>NUCLEOTIDE SEQUENCE</scope>
    <source>
        <strain evidence="1">Lincoln</strain>
        <tissue evidence="1">Whole body</tissue>
    </source>
</reference>
<gene>
    <name evidence="1" type="ORF">PV327_005198</name>
</gene>
<dbReference type="GO" id="GO:0008237">
    <property type="term" value="F:metallopeptidase activity"/>
    <property type="evidence" value="ECO:0007669"/>
    <property type="project" value="InterPro"/>
</dbReference>